<dbReference type="Pfam" id="PF00440">
    <property type="entry name" value="TetR_N"/>
    <property type="match status" value="1"/>
</dbReference>
<keyword evidence="1" id="KW-0805">Transcription regulation</keyword>
<reference evidence="4" key="1">
    <citation type="submission" date="2019-07" db="EMBL/GenBank/DDBJ databases">
        <title>Genomic Encyclopedia of Type Strains, Phase IV (KMG-IV): sequencing the most valuable type-strain genomes for metagenomic binning, comparative biology and taxonomic classification.</title>
        <authorList>
            <person name="Goeker M."/>
        </authorList>
    </citation>
    <scope>NUCLEOTIDE SEQUENCE</scope>
    <source>
        <strain evidence="4">DSM 44596</strain>
    </source>
</reference>
<dbReference type="AlphaFoldDB" id="A0A652YR11"/>
<accession>A0A652YR11</accession>
<sequence length="235" mass="24726">MSSRAKILAAATELLNSSPDGDISTRAVCERAGVGAPALYRQFGDKDGLLAAVVEAGFSEYLAGKRAAIPSADPVADLRAGWDAHTAFALTHPAHYRLLHSPSTQSADTAMQAQVLLRSVLERCAAAGLLTVSVDVATQMVMSANAGVALMLVVRPQQYPDPTLSGRVRDGILASIIDESGTPQDASLNTVASTLETQLATADSTSLSTNEVGLLREWLRKLSDAPNPVQELHHD</sequence>
<dbReference type="GO" id="GO:0000976">
    <property type="term" value="F:transcription cis-regulatory region binding"/>
    <property type="evidence" value="ECO:0007669"/>
    <property type="project" value="TreeGrafter"/>
</dbReference>
<dbReference type="PROSITE" id="PS50977">
    <property type="entry name" value="HTH_TETR_2"/>
    <property type="match status" value="1"/>
</dbReference>
<evidence type="ECO:0000313" key="4">
    <source>
        <dbReference type="EMBL" id="TYQ04952.1"/>
    </source>
</evidence>
<evidence type="ECO:0000256" key="2">
    <source>
        <dbReference type="ARBA" id="ARBA00023125"/>
    </source>
</evidence>
<dbReference type="GO" id="GO:0003700">
    <property type="term" value="F:DNA-binding transcription factor activity"/>
    <property type="evidence" value="ECO:0007669"/>
    <property type="project" value="TreeGrafter"/>
</dbReference>
<dbReference type="PANTHER" id="PTHR30055">
    <property type="entry name" value="HTH-TYPE TRANSCRIPTIONAL REGULATOR RUTR"/>
    <property type="match status" value="1"/>
</dbReference>
<evidence type="ECO:0000256" key="3">
    <source>
        <dbReference type="ARBA" id="ARBA00023163"/>
    </source>
</evidence>
<dbReference type="PANTHER" id="PTHR30055:SF234">
    <property type="entry name" value="HTH-TYPE TRANSCRIPTIONAL REGULATOR BETI"/>
    <property type="match status" value="1"/>
</dbReference>
<dbReference type="SUPFAM" id="SSF48498">
    <property type="entry name" value="Tetracyclin repressor-like, C-terminal domain"/>
    <property type="match status" value="1"/>
</dbReference>
<dbReference type="EMBL" id="VNIQ01000003">
    <property type="protein sequence ID" value="TYQ04952.1"/>
    <property type="molecule type" value="Genomic_DNA"/>
</dbReference>
<comment type="caution">
    <text evidence="4">The sequence shown here is derived from an EMBL/GenBank/DDBJ whole genome shotgun (WGS) entry which is preliminary data.</text>
</comment>
<proteinExistence type="predicted"/>
<dbReference type="PRINTS" id="PR00455">
    <property type="entry name" value="HTHTETR"/>
</dbReference>
<name>A0A652YR11_NOCGL</name>
<organism evidence="4">
    <name type="scientific">Nocardia globerula</name>
    <dbReference type="NCBI Taxonomy" id="1818"/>
    <lineage>
        <taxon>Bacteria</taxon>
        <taxon>Bacillati</taxon>
        <taxon>Actinomycetota</taxon>
        <taxon>Actinomycetes</taxon>
        <taxon>Mycobacteriales</taxon>
        <taxon>Nocardiaceae</taxon>
        <taxon>Nocardia</taxon>
    </lineage>
</organism>
<dbReference type="InterPro" id="IPR009057">
    <property type="entry name" value="Homeodomain-like_sf"/>
</dbReference>
<keyword evidence="3" id="KW-0804">Transcription</keyword>
<protein>
    <submittedName>
        <fullName evidence="4">TetR family transcriptional regulator</fullName>
    </submittedName>
</protein>
<dbReference type="InterPro" id="IPR036271">
    <property type="entry name" value="Tet_transcr_reg_TetR-rel_C_sf"/>
</dbReference>
<keyword evidence="2" id="KW-0238">DNA-binding</keyword>
<gene>
    <name evidence="4" type="ORF">FNL38_103303</name>
</gene>
<dbReference type="InterPro" id="IPR001647">
    <property type="entry name" value="HTH_TetR"/>
</dbReference>
<evidence type="ECO:0000256" key="1">
    <source>
        <dbReference type="ARBA" id="ARBA00023015"/>
    </source>
</evidence>
<dbReference type="InterPro" id="IPR050109">
    <property type="entry name" value="HTH-type_TetR-like_transc_reg"/>
</dbReference>
<dbReference type="SUPFAM" id="SSF46689">
    <property type="entry name" value="Homeodomain-like"/>
    <property type="match status" value="1"/>
</dbReference>
<dbReference type="Gene3D" id="1.10.357.10">
    <property type="entry name" value="Tetracycline Repressor, domain 2"/>
    <property type="match status" value="1"/>
</dbReference>